<dbReference type="InterPro" id="IPR023198">
    <property type="entry name" value="PGP-like_dom2"/>
</dbReference>
<dbReference type="STRING" id="313368.SAMN04488012_103277"/>
<dbReference type="Proteomes" id="UP000184040">
    <property type="component" value="Unassembled WGS sequence"/>
</dbReference>
<dbReference type="Pfam" id="PF13419">
    <property type="entry name" value="HAD_2"/>
    <property type="match status" value="1"/>
</dbReference>
<dbReference type="RefSeq" id="WP_073127975.1">
    <property type="nucleotide sequence ID" value="NZ_FQZA01000003.1"/>
</dbReference>
<dbReference type="InterPro" id="IPR036412">
    <property type="entry name" value="HAD-like_sf"/>
</dbReference>
<dbReference type="GO" id="GO:0016787">
    <property type="term" value="F:hydrolase activity"/>
    <property type="evidence" value="ECO:0007669"/>
    <property type="project" value="InterPro"/>
</dbReference>
<dbReference type="NCBIfam" id="TIGR01509">
    <property type="entry name" value="HAD-SF-IA-v3"/>
    <property type="match status" value="1"/>
</dbReference>
<reference evidence="1 2" key="1">
    <citation type="submission" date="2016-11" db="EMBL/GenBank/DDBJ databases">
        <authorList>
            <person name="Jaros S."/>
            <person name="Januszkiewicz K."/>
            <person name="Wedrychowicz H."/>
        </authorList>
    </citation>
    <scope>NUCLEOTIDE SEQUENCE [LARGE SCALE GENOMIC DNA]</scope>
    <source>
        <strain evidence="1 2">DSM 26892</strain>
    </source>
</reference>
<dbReference type="InterPro" id="IPR023214">
    <property type="entry name" value="HAD_sf"/>
</dbReference>
<name>A0A1M6EZ65_9RHOB</name>
<evidence type="ECO:0000313" key="2">
    <source>
        <dbReference type="Proteomes" id="UP000184040"/>
    </source>
</evidence>
<dbReference type="AlphaFoldDB" id="A0A1M6EZ65"/>
<evidence type="ECO:0000313" key="1">
    <source>
        <dbReference type="EMBL" id="SHI90720.1"/>
    </source>
</evidence>
<dbReference type="InterPro" id="IPR044999">
    <property type="entry name" value="CbbY-like"/>
</dbReference>
<protein>
    <submittedName>
        <fullName evidence="1">Haloacid dehalogenase superfamily, subfamily IA, variant 3 with third motif having DD or ED</fullName>
    </submittedName>
</protein>
<dbReference type="Gene3D" id="1.10.150.240">
    <property type="entry name" value="Putative phosphatase, domain 2"/>
    <property type="match status" value="1"/>
</dbReference>
<dbReference type="InterPro" id="IPR041492">
    <property type="entry name" value="HAD_2"/>
</dbReference>
<dbReference type="PANTHER" id="PTHR42896:SF2">
    <property type="entry name" value="CBBY-LIKE PROTEIN"/>
    <property type="match status" value="1"/>
</dbReference>
<sequence>MPAFLIGSIGVLAETSHLQRDAFNLAFREAGLDWHWSEDAYAAMLTRSGGAQRIRDYADNRDQRLDVGQIHRRKTEIFCDKLAEGVPLREGVAETLAETRAAGWRLGFVTSTSAANVDCVLDATGLSRGTFDTVVTRGDVVQSKPAPDAYYRALAALDCTADGSIAIEDNRDGVTAAKDAGLTCFALPGRMHAQSNFAHADMVLDRLAPAVATRSS</sequence>
<dbReference type="EMBL" id="FQZA01000003">
    <property type="protein sequence ID" value="SHI90720.1"/>
    <property type="molecule type" value="Genomic_DNA"/>
</dbReference>
<dbReference type="Gene3D" id="3.40.50.1000">
    <property type="entry name" value="HAD superfamily/HAD-like"/>
    <property type="match status" value="1"/>
</dbReference>
<dbReference type="InterPro" id="IPR006439">
    <property type="entry name" value="HAD-SF_hydro_IA"/>
</dbReference>
<accession>A0A1M6EZ65</accession>
<proteinExistence type="predicted"/>
<dbReference type="SUPFAM" id="SSF56784">
    <property type="entry name" value="HAD-like"/>
    <property type="match status" value="1"/>
</dbReference>
<organism evidence="1 2">
    <name type="scientific">Palleronia salina</name>
    <dbReference type="NCBI Taxonomy" id="313368"/>
    <lineage>
        <taxon>Bacteria</taxon>
        <taxon>Pseudomonadati</taxon>
        <taxon>Pseudomonadota</taxon>
        <taxon>Alphaproteobacteria</taxon>
        <taxon>Rhodobacterales</taxon>
        <taxon>Roseobacteraceae</taxon>
        <taxon>Palleronia</taxon>
    </lineage>
</organism>
<gene>
    <name evidence="1" type="ORF">SAMN04488012_103277</name>
</gene>
<keyword evidence="2" id="KW-1185">Reference proteome</keyword>
<dbReference type="PANTHER" id="PTHR42896">
    <property type="entry name" value="XYLULOSE-1,5-BISPHOSPHATE (XUBP) PHOSPHATASE"/>
    <property type="match status" value="1"/>
</dbReference>